<dbReference type="InterPro" id="IPR003593">
    <property type="entry name" value="AAA+_ATPase"/>
</dbReference>
<keyword evidence="8" id="KW-0472">Membrane</keyword>
<evidence type="ECO:0000256" key="5">
    <source>
        <dbReference type="ARBA" id="ARBA00022741"/>
    </source>
</evidence>
<name>A0A1M5YRH2_9FIRM</name>
<dbReference type="OrthoDB" id="9771863at2"/>
<feature type="domain" description="ABC transporter" evidence="9">
    <location>
        <begin position="17"/>
        <end position="252"/>
    </location>
</feature>
<accession>A0A1M5YRH2</accession>
<dbReference type="PROSITE" id="PS50893">
    <property type="entry name" value="ABC_TRANSPORTER_2"/>
    <property type="match status" value="2"/>
</dbReference>
<keyword evidence="3" id="KW-1003">Cell membrane</keyword>
<dbReference type="CDD" id="cd03215">
    <property type="entry name" value="ABC_Carb_Monos_II"/>
    <property type="match status" value="1"/>
</dbReference>
<dbReference type="PANTHER" id="PTHR43790:SF9">
    <property type="entry name" value="GALACTOFURANOSE TRANSPORTER ATP-BINDING PROTEIN YTFR"/>
    <property type="match status" value="1"/>
</dbReference>
<evidence type="ECO:0000313" key="10">
    <source>
        <dbReference type="EMBL" id="SHI14460.1"/>
    </source>
</evidence>
<evidence type="ECO:0000256" key="8">
    <source>
        <dbReference type="ARBA" id="ARBA00023136"/>
    </source>
</evidence>
<reference evidence="10 11" key="1">
    <citation type="submission" date="2016-11" db="EMBL/GenBank/DDBJ databases">
        <authorList>
            <person name="Jaros S."/>
            <person name="Januszkiewicz K."/>
            <person name="Wedrychowicz H."/>
        </authorList>
    </citation>
    <scope>NUCLEOTIDE SEQUENCE [LARGE SCALE GENOMIC DNA]</scope>
    <source>
        <strain evidence="10 11">DSM 10068</strain>
    </source>
</reference>
<proteinExistence type="predicted"/>
<evidence type="ECO:0000313" key="11">
    <source>
        <dbReference type="Proteomes" id="UP000183995"/>
    </source>
</evidence>
<evidence type="ECO:0000256" key="2">
    <source>
        <dbReference type="ARBA" id="ARBA00022448"/>
    </source>
</evidence>
<evidence type="ECO:0000259" key="9">
    <source>
        <dbReference type="PROSITE" id="PS50893"/>
    </source>
</evidence>
<dbReference type="GO" id="GO:0016887">
    <property type="term" value="F:ATP hydrolysis activity"/>
    <property type="evidence" value="ECO:0007669"/>
    <property type="project" value="InterPro"/>
</dbReference>
<dbReference type="CDD" id="cd03216">
    <property type="entry name" value="ABC_Carb_Monos_I"/>
    <property type="match status" value="1"/>
</dbReference>
<sequence length="512" mass="57251">MAEDQAAKKSFDIEYRVEMHHICKSFEGVKALRDMQLQIRPGEIHALVGENGAGKSTLIRVLSGVHMPDSGEVKINGKKVHLHDPKDGILAGISVIYQEFALVQHLSVMENILLDEFRDRKFVNWKEMRQKAKEFLEEIGFGNIDVNARVSDLSVAYQQVVEMCKALTRKASILVLDEPTAVMTNREVEQLFKLLLKLKEKGVSIIYVSHRLEEIFQICDRITVLKDGQYVTTVETSSIDKNQLVALMIGRDLSSFFPARDCEIGDVVLTAEHIKAGRAVQDISFDVREGEILGLSGLVGAGRTECIRAILGVDKLEYGTVTLHGKKIRLGSTKEAYEHGVGFLPEDRKNQGVLLRRPIFQNITLSCQKAITRFGWIRKKKEQPIVEKYIRELAVKLASPSNNVESLSGGNQQKVAIAKMLAANSKVLFLDEPTRGVDVGAKIEIFKIINELVSQKYAVVMVSSEMTEIIGMCDRAVVIKEGRSVGELQKDELTELNIIQYAMGVRVNDTEE</sequence>
<keyword evidence="4" id="KW-0677">Repeat</keyword>
<dbReference type="SMART" id="SM00382">
    <property type="entry name" value="AAA"/>
    <property type="match status" value="2"/>
</dbReference>
<evidence type="ECO:0000256" key="3">
    <source>
        <dbReference type="ARBA" id="ARBA00022475"/>
    </source>
</evidence>
<dbReference type="PANTHER" id="PTHR43790">
    <property type="entry name" value="CARBOHYDRATE TRANSPORT ATP-BINDING PROTEIN MG119-RELATED"/>
    <property type="match status" value="1"/>
</dbReference>
<evidence type="ECO:0000256" key="4">
    <source>
        <dbReference type="ARBA" id="ARBA00022737"/>
    </source>
</evidence>
<dbReference type="SUPFAM" id="SSF52540">
    <property type="entry name" value="P-loop containing nucleoside triphosphate hydrolases"/>
    <property type="match status" value="2"/>
</dbReference>
<evidence type="ECO:0000256" key="6">
    <source>
        <dbReference type="ARBA" id="ARBA00022840"/>
    </source>
</evidence>
<evidence type="ECO:0000256" key="7">
    <source>
        <dbReference type="ARBA" id="ARBA00022967"/>
    </source>
</evidence>
<dbReference type="GO" id="GO:0005524">
    <property type="term" value="F:ATP binding"/>
    <property type="evidence" value="ECO:0007669"/>
    <property type="project" value="UniProtKB-KW"/>
</dbReference>
<dbReference type="PROSITE" id="PS00211">
    <property type="entry name" value="ABC_TRANSPORTER_1"/>
    <property type="match status" value="1"/>
</dbReference>
<keyword evidence="2" id="KW-0813">Transport</keyword>
<dbReference type="STRING" id="1123282.SAMN02745823_02747"/>
<comment type="subcellular location">
    <subcellularLocation>
        <location evidence="1">Cell membrane</location>
        <topology evidence="1">Peripheral membrane protein</topology>
    </subcellularLocation>
</comment>
<protein>
    <submittedName>
        <fullName evidence="10">Monosaccharide ABC transporter ATP-binding protein, CUT2 family (TC 3.A.1.2.-)</fullName>
    </submittedName>
</protein>
<dbReference type="InterPro" id="IPR050107">
    <property type="entry name" value="ABC_carbohydrate_import_ATPase"/>
</dbReference>
<dbReference type="InterPro" id="IPR027417">
    <property type="entry name" value="P-loop_NTPase"/>
</dbReference>
<dbReference type="InterPro" id="IPR017871">
    <property type="entry name" value="ABC_transporter-like_CS"/>
</dbReference>
<dbReference type="InterPro" id="IPR003439">
    <property type="entry name" value="ABC_transporter-like_ATP-bd"/>
</dbReference>
<keyword evidence="11" id="KW-1185">Reference proteome</keyword>
<dbReference type="Proteomes" id="UP000183995">
    <property type="component" value="Unassembled WGS sequence"/>
</dbReference>
<dbReference type="RefSeq" id="WP_073080038.1">
    <property type="nucleotide sequence ID" value="NZ_FQXV01000010.1"/>
</dbReference>
<evidence type="ECO:0000256" key="1">
    <source>
        <dbReference type="ARBA" id="ARBA00004202"/>
    </source>
</evidence>
<dbReference type="Gene3D" id="3.40.50.300">
    <property type="entry name" value="P-loop containing nucleotide triphosphate hydrolases"/>
    <property type="match status" value="2"/>
</dbReference>
<dbReference type="EMBL" id="FQXV01000010">
    <property type="protein sequence ID" value="SHI14460.1"/>
    <property type="molecule type" value="Genomic_DNA"/>
</dbReference>
<keyword evidence="6 10" id="KW-0067">ATP-binding</keyword>
<feature type="domain" description="ABC transporter" evidence="9">
    <location>
        <begin position="262"/>
        <end position="506"/>
    </location>
</feature>
<keyword evidence="7" id="KW-1278">Translocase</keyword>
<dbReference type="Pfam" id="PF00005">
    <property type="entry name" value="ABC_tran"/>
    <property type="match status" value="2"/>
</dbReference>
<dbReference type="FunFam" id="3.40.50.300:FF:000127">
    <property type="entry name" value="Ribose import ATP-binding protein RbsA"/>
    <property type="match status" value="1"/>
</dbReference>
<organism evidence="10 11">
    <name type="scientific">Sporobacter termitidis DSM 10068</name>
    <dbReference type="NCBI Taxonomy" id="1123282"/>
    <lineage>
        <taxon>Bacteria</taxon>
        <taxon>Bacillati</taxon>
        <taxon>Bacillota</taxon>
        <taxon>Clostridia</taxon>
        <taxon>Eubacteriales</taxon>
        <taxon>Oscillospiraceae</taxon>
        <taxon>Sporobacter</taxon>
    </lineage>
</organism>
<gene>
    <name evidence="10" type="ORF">SAMN02745823_02747</name>
</gene>
<dbReference type="GO" id="GO:0005886">
    <property type="term" value="C:plasma membrane"/>
    <property type="evidence" value="ECO:0007669"/>
    <property type="project" value="UniProtKB-SubCell"/>
</dbReference>
<keyword evidence="5" id="KW-0547">Nucleotide-binding</keyword>
<dbReference type="AlphaFoldDB" id="A0A1M5YRH2"/>